<reference evidence="2 3" key="1">
    <citation type="submission" date="2021-05" db="EMBL/GenBank/DDBJ databases">
        <title>Kineosporia and Streptomyces sp. nov. two new marine actinobacteria isolated from Coral.</title>
        <authorList>
            <person name="Buangrab K."/>
            <person name="Sutthacheep M."/>
            <person name="Yeemin T."/>
            <person name="Harunari E."/>
            <person name="Igarashi Y."/>
            <person name="Kanchanasin P."/>
            <person name="Tanasupawat S."/>
            <person name="Phongsopitanun W."/>
        </authorList>
    </citation>
    <scope>NUCLEOTIDE SEQUENCE [LARGE SCALE GENOMIC DNA]</scope>
    <source>
        <strain evidence="2 3">J2-2</strain>
    </source>
</reference>
<keyword evidence="1" id="KW-0812">Transmembrane</keyword>
<proteinExistence type="predicted"/>
<gene>
    <name evidence="2" type="ORF">KIH74_03300</name>
</gene>
<feature type="transmembrane region" description="Helical" evidence="1">
    <location>
        <begin position="49"/>
        <end position="66"/>
    </location>
</feature>
<feature type="transmembrane region" description="Helical" evidence="1">
    <location>
        <begin position="20"/>
        <end position="42"/>
    </location>
</feature>
<dbReference type="Proteomes" id="UP001197247">
    <property type="component" value="Unassembled WGS sequence"/>
</dbReference>
<sequence>MSLPLAMLVNYQAGGYTLALAALVGGACRAVLPDSLCLGLLVRSRQQDVITMVLLGVGLALLTWKVPGG</sequence>
<evidence type="ECO:0000313" key="3">
    <source>
        <dbReference type="Proteomes" id="UP001197247"/>
    </source>
</evidence>
<dbReference type="Pfam" id="PF11222">
    <property type="entry name" value="DUF3017"/>
    <property type="match status" value="1"/>
</dbReference>
<keyword evidence="1" id="KW-0472">Membrane</keyword>
<dbReference type="InterPro" id="IPR021385">
    <property type="entry name" value="DUF3017"/>
</dbReference>
<comment type="caution">
    <text evidence="2">The sequence shown here is derived from an EMBL/GenBank/DDBJ whole genome shotgun (WGS) entry which is preliminary data.</text>
</comment>
<protein>
    <submittedName>
        <fullName evidence="2">DUF3017 domain-containing protein</fullName>
    </submittedName>
</protein>
<accession>A0ABS5TAQ8</accession>
<keyword evidence="3" id="KW-1185">Reference proteome</keyword>
<organism evidence="2 3">
    <name type="scientific">Kineosporia corallincola</name>
    <dbReference type="NCBI Taxonomy" id="2835133"/>
    <lineage>
        <taxon>Bacteria</taxon>
        <taxon>Bacillati</taxon>
        <taxon>Actinomycetota</taxon>
        <taxon>Actinomycetes</taxon>
        <taxon>Kineosporiales</taxon>
        <taxon>Kineosporiaceae</taxon>
        <taxon>Kineosporia</taxon>
    </lineage>
</organism>
<dbReference type="EMBL" id="JAHBAY010000001">
    <property type="protein sequence ID" value="MBT0767933.1"/>
    <property type="molecule type" value="Genomic_DNA"/>
</dbReference>
<name>A0ABS5TAQ8_9ACTN</name>
<evidence type="ECO:0000256" key="1">
    <source>
        <dbReference type="SAM" id="Phobius"/>
    </source>
</evidence>
<keyword evidence="1" id="KW-1133">Transmembrane helix</keyword>
<evidence type="ECO:0000313" key="2">
    <source>
        <dbReference type="EMBL" id="MBT0767933.1"/>
    </source>
</evidence>